<keyword evidence="4" id="KW-0496">Mitochondrion</keyword>
<accession>A0A0S4J451</accession>
<dbReference type="GO" id="GO:0006465">
    <property type="term" value="P:signal peptide processing"/>
    <property type="evidence" value="ECO:0007669"/>
    <property type="project" value="InterPro"/>
</dbReference>
<keyword evidence="4" id="KW-0645">Protease</keyword>
<dbReference type="VEuPathDB" id="TriTrypDB:BSAL_84280"/>
<keyword evidence="7" id="KW-1185">Reference proteome</keyword>
<evidence type="ECO:0000256" key="4">
    <source>
        <dbReference type="RuleBase" id="RU362041"/>
    </source>
</evidence>
<comment type="subcellular location">
    <subcellularLocation>
        <location evidence="4">Mitochondrion inner membrane</location>
    </subcellularLocation>
</comment>
<dbReference type="OrthoDB" id="308440at2759"/>
<dbReference type="PRINTS" id="PR00727">
    <property type="entry name" value="LEADERPTASE"/>
</dbReference>
<keyword evidence="4" id="KW-0999">Mitochondrion inner membrane</keyword>
<organism evidence="6 7">
    <name type="scientific">Bodo saltans</name>
    <name type="common">Flagellated protozoan</name>
    <dbReference type="NCBI Taxonomy" id="75058"/>
    <lineage>
        <taxon>Eukaryota</taxon>
        <taxon>Discoba</taxon>
        <taxon>Euglenozoa</taxon>
        <taxon>Kinetoplastea</taxon>
        <taxon>Metakinetoplastina</taxon>
        <taxon>Eubodonida</taxon>
        <taxon>Bodonidae</taxon>
        <taxon>Bodo</taxon>
    </lineage>
</organism>
<dbReference type="PROSITE" id="PS00760">
    <property type="entry name" value="SPASE_I_2"/>
    <property type="match status" value="1"/>
</dbReference>
<dbReference type="InterPro" id="IPR036286">
    <property type="entry name" value="LexA/Signal_pep-like_sf"/>
</dbReference>
<feature type="transmembrane region" description="Helical" evidence="4">
    <location>
        <begin position="12"/>
        <end position="30"/>
    </location>
</feature>
<proteinExistence type="inferred from homology"/>
<name>A0A0S4J451_BODSA</name>
<keyword evidence="2 4" id="KW-0378">Hydrolase</keyword>
<dbReference type="SUPFAM" id="SSF51306">
    <property type="entry name" value="LexA/Signal peptidase"/>
    <property type="match status" value="1"/>
</dbReference>
<dbReference type="InterPro" id="IPR000223">
    <property type="entry name" value="Pept_S26A_signal_pept_1"/>
</dbReference>
<feature type="domain" description="Peptidase S26" evidence="5">
    <location>
        <begin position="8"/>
        <end position="217"/>
    </location>
</feature>
<dbReference type="PANTHER" id="PTHR43390:SF1">
    <property type="entry name" value="CHLOROPLAST PROCESSING PEPTIDASE"/>
    <property type="match status" value="1"/>
</dbReference>
<dbReference type="InterPro" id="IPR019533">
    <property type="entry name" value="Peptidase_S26"/>
</dbReference>
<evidence type="ECO:0000259" key="5">
    <source>
        <dbReference type="Pfam" id="PF10502"/>
    </source>
</evidence>
<evidence type="ECO:0000256" key="2">
    <source>
        <dbReference type="ARBA" id="ARBA00022801"/>
    </source>
</evidence>
<dbReference type="EMBL" id="CYKH01000968">
    <property type="protein sequence ID" value="CUG73831.1"/>
    <property type="molecule type" value="Genomic_DNA"/>
</dbReference>
<reference evidence="7" key="1">
    <citation type="submission" date="2015-09" db="EMBL/GenBank/DDBJ databases">
        <authorList>
            <consortium name="Pathogen Informatics"/>
        </authorList>
    </citation>
    <scope>NUCLEOTIDE SEQUENCE [LARGE SCALE GENOMIC DNA]</scope>
    <source>
        <strain evidence="7">Lake Konstanz</strain>
    </source>
</reference>
<keyword evidence="4" id="KW-1133">Transmembrane helix</keyword>
<dbReference type="InterPro" id="IPR019757">
    <property type="entry name" value="Pept_S26A_signal_pept_1_Lys-AS"/>
</dbReference>
<sequence length="246" mass="28214">MKKQSISAFIKELAIIFLVVMGIRFTFYGLSRIPSESMVPTANIGDFIAVANFPYGFSPLSIPYTPSSWATRWLAQEPERGDVIVVRVPQDQDRDYIKRLIGLPGDRIQMIEGVLHINGKKVLMEAGDEYSFYNQRGKKVKGRIYFETLPNGVRHKILKVNTDWSAGFADNTQEFVVPEDHYFLMGDNRDQSMDSRFSNIGTIHKENLIGRADLIWFSTNARSLFDLTNWISLDLLKERLMKRISP</sequence>
<dbReference type="AlphaFoldDB" id="A0A0S4J451"/>
<evidence type="ECO:0000256" key="1">
    <source>
        <dbReference type="ARBA" id="ARBA00009370"/>
    </source>
</evidence>
<dbReference type="PANTHER" id="PTHR43390">
    <property type="entry name" value="SIGNAL PEPTIDASE I"/>
    <property type="match status" value="1"/>
</dbReference>
<dbReference type="EC" id="3.4.21.-" evidence="4"/>
<dbReference type="Gene3D" id="2.10.109.10">
    <property type="entry name" value="Umud Fragment, subunit A"/>
    <property type="match status" value="1"/>
</dbReference>
<evidence type="ECO:0000313" key="7">
    <source>
        <dbReference type="Proteomes" id="UP000051952"/>
    </source>
</evidence>
<feature type="active site" evidence="3">
    <location>
        <position position="37"/>
    </location>
</feature>
<keyword evidence="4" id="KW-0472">Membrane</keyword>
<dbReference type="GO" id="GO:0005743">
    <property type="term" value="C:mitochondrial inner membrane"/>
    <property type="evidence" value="ECO:0007669"/>
    <property type="project" value="UniProtKB-SubCell"/>
</dbReference>
<evidence type="ECO:0000313" key="6">
    <source>
        <dbReference type="EMBL" id="CUG73831.1"/>
    </source>
</evidence>
<dbReference type="Proteomes" id="UP000051952">
    <property type="component" value="Unassembled WGS sequence"/>
</dbReference>
<keyword evidence="4" id="KW-0812">Transmembrane</keyword>
<dbReference type="NCBIfam" id="TIGR02227">
    <property type="entry name" value="sigpep_I_bact"/>
    <property type="match status" value="1"/>
</dbReference>
<feature type="active site" evidence="3">
    <location>
        <position position="98"/>
    </location>
</feature>
<gene>
    <name evidence="6" type="ORF">BSAL_84280</name>
</gene>
<comment type="similarity">
    <text evidence="1 4">Belongs to the peptidase S26 family.</text>
</comment>
<dbReference type="GO" id="GO:0004252">
    <property type="term" value="F:serine-type endopeptidase activity"/>
    <property type="evidence" value="ECO:0007669"/>
    <property type="project" value="InterPro"/>
</dbReference>
<protein>
    <recommendedName>
        <fullName evidence="4">Mitochondrial inner membrane protease subunit</fullName>
        <ecNumber evidence="4">3.4.21.-</ecNumber>
    </recommendedName>
</protein>
<dbReference type="CDD" id="cd06530">
    <property type="entry name" value="S26_SPase_I"/>
    <property type="match status" value="1"/>
</dbReference>
<dbReference type="Pfam" id="PF10502">
    <property type="entry name" value="Peptidase_S26"/>
    <property type="match status" value="1"/>
</dbReference>
<evidence type="ECO:0000256" key="3">
    <source>
        <dbReference type="PIRSR" id="PIRSR600223-1"/>
    </source>
</evidence>